<reference evidence="1" key="1">
    <citation type="journal article" date="2021" name="New Phytol.">
        <title>Evolutionary innovations through gain and loss of genes in the ectomycorrhizal Boletales.</title>
        <authorList>
            <person name="Wu G."/>
            <person name="Miyauchi S."/>
            <person name="Morin E."/>
            <person name="Kuo A."/>
            <person name="Drula E."/>
            <person name="Varga T."/>
            <person name="Kohler A."/>
            <person name="Feng B."/>
            <person name="Cao Y."/>
            <person name="Lipzen A."/>
            <person name="Daum C."/>
            <person name="Hundley H."/>
            <person name="Pangilinan J."/>
            <person name="Johnson J."/>
            <person name="Barry K."/>
            <person name="LaButti K."/>
            <person name="Ng V."/>
            <person name="Ahrendt S."/>
            <person name="Min B."/>
            <person name="Choi I.G."/>
            <person name="Park H."/>
            <person name="Plett J.M."/>
            <person name="Magnuson J."/>
            <person name="Spatafora J.W."/>
            <person name="Nagy L.G."/>
            <person name="Henrissat B."/>
            <person name="Grigoriev I.V."/>
            <person name="Yang Z.L."/>
            <person name="Xu J."/>
            <person name="Martin F.M."/>
        </authorList>
    </citation>
    <scope>NUCLEOTIDE SEQUENCE</scope>
    <source>
        <strain evidence="1">ATCC 28755</strain>
    </source>
</reference>
<protein>
    <submittedName>
        <fullName evidence="1">Uncharacterized protein</fullName>
    </submittedName>
</protein>
<evidence type="ECO:0000313" key="1">
    <source>
        <dbReference type="EMBL" id="KAH7905526.1"/>
    </source>
</evidence>
<keyword evidence="2" id="KW-1185">Reference proteome</keyword>
<dbReference type="Proteomes" id="UP000790377">
    <property type="component" value="Unassembled WGS sequence"/>
</dbReference>
<comment type="caution">
    <text evidence="1">The sequence shown here is derived from an EMBL/GenBank/DDBJ whole genome shotgun (WGS) entry which is preliminary data.</text>
</comment>
<organism evidence="1 2">
    <name type="scientific">Hygrophoropsis aurantiaca</name>
    <dbReference type="NCBI Taxonomy" id="72124"/>
    <lineage>
        <taxon>Eukaryota</taxon>
        <taxon>Fungi</taxon>
        <taxon>Dikarya</taxon>
        <taxon>Basidiomycota</taxon>
        <taxon>Agaricomycotina</taxon>
        <taxon>Agaricomycetes</taxon>
        <taxon>Agaricomycetidae</taxon>
        <taxon>Boletales</taxon>
        <taxon>Coniophorineae</taxon>
        <taxon>Hygrophoropsidaceae</taxon>
        <taxon>Hygrophoropsis</taxon>
    </lineage>
</organism>
<evidence type="ECO:0000313" key="2">
    <source>
        <dbReference type="Proteomes" id="UP000790377"/>
    </source>
</evidence>
<name>A0ACB7ZWK8_9AGAM</name>
<gene>
    <name evidence="1" type="ORF">BJ138DRAFT_1105917</name>
</gene>
<dbReference type="EMBL" id="MU268173">
    <property type="protein sequence ID" value="KAH7905526.1"/>
    <property type="molecule type" value="Genomic_DNA"/>
</dbReference>
<sequence>MPGMKEPRHGGGGFEKDASNGGRATPPRHVRILALDRPTSLNEHILAFPPHLASVLHELSVTPPEMVPPIRRSNSIVLGITHPTHSLPTVMVFDASQCTRYAGLPVGPSLLVNISPPLPAIARLSFPAIASPSRPANVSASARMQLGRYTKTDLRLHYSNLSAIANQARVLGGRPQRSWGQAPTGTIHSPGGPFTHRSRAPTRIERPPGSFTQAHLHRPQLRIYPRVYQLGMHTQTKIWRPAPSNQARVVQPSSRRPTKRAPYKPLAEVHVTDARRALSGGDLAAAWWGSRWRGKRTGAKRASASGAKGAGGPGGGALRVRGEGSGEKCAEVEQWWVAAERTEEKVKEVKRSGYGTPRRLADNTLASPGQVHATSSTSRRLHIAAHVVHVAIPGSSRRYSSLTAVFFAHAGIPKLRPAISAHVGLASCSHESAMAQAQLQEQNESDRSRVFHMGTVDAGEGRVYDESLARTLTRLHICGTSSFNAHEHKPTPPQVLSNDYTGDLSGTNAQSPSTHHRPKTRNPRKYHPGIAHQLANV</sequence>
<proteinExistence type="predicted"/>
<accession>A0ACB7ZWK8</accession>